<dbReference type="EMBL" id="JBFOLJ010000008">
    <property type="protein sequence ID" value="KAL2515523.1"/>
    <property type="molecule type" value="Genomic_DNA"/>
</dbReference>
<proteinExistence type="predicted"/>
<gene>
    <name evidence="2" type="ORF">Fot_29494</name>
</gene>
<keyword evidence="1" id="KW-1133">Transmembrane helix</keyword>
<evidence type="ECO:0000313" key="2">
    <source>
        <dbReference type="EMBL" id="KAL2515523.1"/>
    </source>
</evidence>
<keyword evidence="1" id="KW-0812">Transmembrane</keyword>
<reference evidence="3" key="1">
    <citation type="submission" date="2024-07" db="EMBL/GenBank/DDBJ databases">
        <title>Two chromosome-level genome assemblies of Korean endemic species Abeliophyllum distichum and Forsythia ovata (Oleaceae).</title>
        <authorList>
            <person name="Jang H."/>
        </authorList>
    </citation>
    <scope>NUCLEOTIDE SEQUENCE [LARGE SCALE GENOMIC DNA]</scope>
</reference>
<keyword evidence="3" id="KW-1185">Reference proteome</keyword>
<accession>A0ABD1TSK4</accession>
<dbReference type="Proteomes" id="UP001604277">
    <property type="component" value="Unassembled WGS sequence"/>
</dbReference>
<name>A0ABD1TSK4_9LAMI</name>
<evidence type="ECO:0000256" key="1">
    <source>
        <dbReference type="SAM" id="Phobius"/>
    </source>
</evidence>
<organism evidence="2 3">
    <name type="scientific">Forsythia ovata</name>
    <dbReference type="NCBI Taxonomy" id="205694"/>
    <lineage>
        <taxon>Eukaryota</taxon>
        <taxon>Viridiplantae</taxon>
        <taxon>Streptophyta</taxon>
        <taxon>Embryophyta</taxon>
        <taxon>Tracheophyta</taxon>
        <taxon>Spermatophyta</taxon>
        <taxon>Magnoliopsida</taxon>
        <taxon>eudicotyledons</taxon>
        <taxon>Gunneridae</taxon>
        <taxon>Pentapetalae</taxon>
        <taxon>asterids</taxon>
        <taxon>lamiids</taxon>
        <taxon>Lamiales</taxon>
        <taxon>Oleaceae</taxon>
        <taxon>Forsythieae</taxon>
        <taxon>Forsythia</taxon>
    </lineage>
</organism>
<protein>
    <submittedName>
        <fullName evidence="2">Uncharacterized protein</fullName>
    </submittedName>
</protein>
<feature type="transmembrane region" description="Helical" evidence="1">
    <location>
        <begin position="20"/>
        <end position="41"/>
    </location>
</feature>
<keyword evidence="1" id="KW-0472">Membrane</keyword>
<comment type="caution">
    <text evidence="2">The sequence shown here is derived from an EMBL/GenBank/DDBJ whole genome shotgun (WGS) entry which is preliminary data.</text>
</comment>
<sequence length="141" mass="15800">MGHSEDKATRQTSQFLWRQCNGLVFVWAIIDVGVVFVLSLGDDATDSIKKLCLGVKTTTIVDGHLNDMKREMRALVFKDSGHGTPQDFFAFSLFNNIYDFYTFLLMLETTEHSGCDEGSDVSADKGSEEKITIPDFVFLTN</sequence>
<evidence type="ECO:0000313" key="3">
    <source>
        <dbReference type="Proteomes" id="UP001604277"/>
    </source>
</evidence>
<dbReference type="AlphaFoldDB" id="A0ABD1TSK4"/>